<name>A0A284QXE7_ARMOS</name>
<gene>
    <name evidence="1" type="ORF">ARMOST_04441</name>
</gene>
<reference evidence="2" key="1">
    <citation type="journal article" date="2017" name="Nat. Ecol. Evol.">
        <title>Genome expansion and lineage-specific genetic innovations in the forest pathogenic fungi Armillaria.</title>
        <authorList>
            <person name="Sipos G."/>
            <person name="Prasanna A.N."/>
            <person name="Walter M.C."/>
            <person name="O'Connor E."/>
            <person name="Balint B."/>
            <person name="Krizsan K."/>
            <person name="Kiss B."/>
            <person name="Hess J."/>
            <person name="Varga T."/>
            <person name="Slot J."/>
            <person name="Riley R."/>
            <person name="Boka B."/>
            <person name="Rigling D."/>
            <person name="Barry K."/>
            <person name="Lee J."/>
            <person name="Mihaltcheva S."/>
            <person name="LaButti K."/>
            <person name="Lipzen A."/>
            <person name="Waldron R."/>
            <person name="Moloney N.M."/>
            <person name="Sperisen C."/>
            <person name="Kredics L."/>
            <person name="Vagvoelgyi C."/>
            <person name="Patrignani A."/>
            <person name="Fitzpatrick D."/>
            <person name="Nagy I."/>
            <person name="Doyle S."/>
            <person name="Anderson J.B."/>
            <person name="Grigoriev I.V."/>
            <person name="Gueldener U."/>
            <person name="Muensterkoetter M."/>
            <person name="Nagy L.G."/>
        </authorList>
    </citation>
    <scope>NUCLEOTIDE SEQUENCE [LARGE SCALE GENOMIC DNA]</scope>
    <source>
        <strain evidence="2">C18/9</strain>
    </source>
</reference>
<evidence type="ECO:0000313" key="2">
    <source>
        <dbReference type="Proteomes" id="UP000219338"/>
    </source>
</evidence>
<evidence type="ECO:0000313" key="1">
    <source>
        <dbReference type="EMBL" id="SJL01124.1"/>
    </source>
</evidence>
<protein>
    <submittedName>
        <fullName evidence="1">Uncharacterized protein</fullName>
    </submittedName>
</protein>
<proteinExistence type="predicted"/>
<sequence>MPEIFKKLFVKQFYPAALVSLHTHRPSLPQQVCIVRLSRRDYFEIQTLSTYPLWRSYFVFVFFLWFWSRDSKFVALVSIPVAVFPVSCSMVSDHEHHKKIMAEMFTNVGLQFDELSAYIDDQRDSCQAGDEEPDAFQLCSSTITRQCLVSKQRAEAMYSAARVFNARGYPGPSWSDFAQIVLGLGGETQKIQAIVKSYSAFRVTLTGTPPESQLEAAQQWEAKINAAYPPIAAEPFDEV</sequence>
<keyword evidence="2" id="KW-1185">Reference proteome</keyword>
<dbReference type="Proteomes" id="UP000219338">
    <property type="component" value="Unassembled WGS sequence"/>
</dbReference>
<dbReference type="AlphaFoldDB" id="A0A284QXE7"/>
<accession>A0A284QXE7</accession>
<dbReference type="EMBL" id="FUEG01000003">
    <property type="protein sequence ID" value="SJL01124.1"/>
    <property type="molecule type" value="Genomic_DNA"/>
</dbReference>
<organism evidence="1 2">
    <name type="scientific">Armillaria ostoyae</name>
    <name type="common">Armillaria root rot fungus</name>
    <dbReference type="NCBI Taxonomy" id="47428"/>
    <lineage>
        <taxon>Eukaryota</taxon>
        <taxon>Fungi</taxon>
        <taxon>Dikarya</taxon>
        <taxon>Basidiomycota</taxon>
        <taxon>Agaricomycotina</taxon>
        <taxon>Agaricomycetes</taxon>
        <taxon>Agaricomycetidae</taxon>
        <taxon>Agaricales</taxon>
        <taxon>Marasmiineae</taxon>
        <taxon>Physalacriaceae</taxon>
        <taxon>Armillaria</taxon>
    </lineage>
</organism>